<name>A0A643CCX9_BALPH</name>
<keyword evidence="2" id="KW-1185">Reference proteome</keyword>
<dbReference type="Proteomes" id="UP000437017">
    <property type="component" value="Unassembled WGS sequence"/>
</dbReference>
<evidence type="ECO:0000313" key="1">
    <source>
        <dbReference type="EMBL" id="KAB0397972.1"/>
    </source>
</evidence>
<dbReference type="AlphaFoldDB" id="A0A643CCX9"/>
<evidence type="ECO:0000313" key="2">
    <source>
        <dbReference type="Proteomes" id="UP000437017"/>
    </source>
</evidence>
<proteinExistence type="predicted"/>
<gene>
    <name evidence="1" type="ORF">E2I00_011514</name>
</gene>
<organism evidence="1 2">
    <name type="scientific">Balaenoptera physalus</name>
    <name type="common">Fin whale</name>
    <name type="synonym">Balaena physalus</name>
    <dbReference type="NCBI Taxonomy" id="9770"/>
    <lineage>
        <taxon>Eukaryota</taxon>
        <taxon>Metazoa</taxon>
        <taxon>Chordata</taxon>
        <taxon>Craniata</taxon>
        <taxon>Vertebrata</taxon>
        <taxon>Euteleostomi</taxon>
        <taxon>Mammalia</taxon>
        <taxon>Eutheria</taxon>
        <taxon>Laurasiatheria</taxon>
        <taxon>Artiodactyla</taxon>
        <taxon>Whippomorpha</taxon>
        <taxon>Cetacea</taxon>
        <taxon>Mysticeti</taxon>
        <taxon>Balaenopteridae</taxon>
        <taxon>Balaenoptera</taxon>
    </lineage>
</organism>
<protein>
    <submittedName>
        <fullName evidence="1">Uncharacterized protein</fullName>
    </submittedName>
</protein>
<feature type="non-terminal residue" evidence="1">
    <location>
        <position position="1"/>
    </location>
</feature>
<dbReference type="EMBL" id="SGJD01001857">
    <property type="protein sequence ID" value="KAB0397972.1"/>
    <property type="molecule type" value="Genomic_DNA"/>
</dbReference>
<sequence length="114" mass="13544">ESRKFLEGYCCASLLRSQKAKSICKVFNLSKKRMSIKMLLENHCTKKLRNPEPECPNSINSLLRKIRKRLKNTLNFWPREWKTKEKCQEHFQETEATLSKSFYASLSQVKNKIF</sequence>
<comment type="caution">
    <text evidence="1">The sequence shown here is derived from an EMBL/GenBank/DDBJ whole genome shotgun (WGS) entry which is preliminary data.</text>
</comment>
<accession>A0A643CCX9</accession>
<reference evidence="1 2" key="1">
    <citation type="journal article" date="2019" name="PLoS ONE">
        <title>Genomic analyses reveal an absence of contemporary introgressive admixture between fin whales and blue whales, despite known hybrids.</title>
        <authorList>
            <person name="Westbury M.V."/>
            <person name="Petersen B."/>
            <person name="Lorenzen E.D."/>
        </authorList>
    </citation>
    <scope>NUCLEOTIDE SEQUENCE [LARGE SCALE GENOMIC DNA]</scope>
    <source>
        <strain evidence="1">FinWhale-01</strain>
    </source>
</reference>